<dbReference type="EMBL" id="QMDV01000004">
    <property type="protein sequence ID" value="RAU81734.1"/>
    <property type="molecule type" value="Genomic_DNA"/>
</dbReference>
<reference evidence="1 2" key="1">
    <citation type="submission" date="2018-06" db="EMBL/GenBank/DDBJ databases">
        <authorList>
            <person name="Liu Z.-W."/>
        </authorList>
    </citation>
    <scope>NUCLEOTIDE SEQUENCE [LARGE SCALE GENOMIC DNA]</scope>
    <source>
        <strain evidence="1 2">2b14</strain>
    </source>
</reference>
<sequence>MVQHFSIKNIAVASLLKNKKMTTRFCGFILWAWCALAGCTSRNAGSEAGNAPAKEYNQLATYFNQTWAKAKHWDDGLAEVAIYDAERMIYGKNRAYEYAVLTVKEDFNRENNVKTDDYTRNDLFEVLKVNSFARIETDNYPYHYLTSVFILRDRPWALHKLTTSSQEWCGNTFKSITDKGANFDLSYNSYFDGQGTGMHQLPKELLVEDQLPYTLRALKFTDNPTFDANILETQQTNQAKAPVVYKAHIRSINAQLNEAEVWQVQVQLDSAKVNSYWFAKAYPNHLLQQQTWDGRNLKLKKISRYAYWKRDS</sequence>
<gene>
    <name evidence="1" type="ORF">DP923_13610</name>
</gene>
<name>A0A364RBT1_9BACT</name>
<organism evidence="1 2">
    <name type="scientific">Pontibacter arcticus</name>
    <dbReference type="NCBI Taxonomy" id="2080288"/>
    <lineage>
        <taxon>Bacteria</taxon>
        <taxon>Pseudomonadati</taxon>
        <taxon>Bacteroidota</taxon>
        <taxon>Cytophagia</taxon>
        <taxon>Cytophagales</taxon>
        <taxon>Hymenobacteraceae</taxon>
        <taxon>Pontibacter</taxon>
    </lineage>
</organism>
<proteinExistence type="predicted"/>
<comment type="caution">
    <text evidence="1">The sequence shown here is derived from an EMBL/GenBank/DDBJ whole genome shotgun (WGS) entry which is preliminary data.</text>
</comment>
<keyword evidence="2" id="KW-1185">Reference proteome</keyword>
<protein>
    <submittedName>
        <fullName evidence="1">Uncharacterized protein</fullName>
    </submittedName>
</protein>
<reference evidence="1 2" key="2">
    <citation type="submission" date="2018-07" db="EMBL/GenBank/DDBJ databases">
        <title>Pontibacter sp. 2b14 genomic sequence and assembly.</title>
        <authorList>
            <person name="Du Z.-J."/>
        </authorList>
    </citation>
    <scope>NUCLEOTIDE SEQUENCE [LARGE SCALE GENOMIC DNA]</scope>
    <source>
        <strain evidence="1 2">2b14</strain>
    </source>
</reference>
<evidence type="ECO:0000313" key="2">
    <source>
        <dbReference type="Proteomes" id="UP000251692"/>
    </source>
</evidence>
<accession>A0A364RBT1</accession>
<dbReference type="Proteomes" id="UP000251692">
    <property type="component" value="Unassembled WGS sequence"/>
</dbReference>
<dbReference type="AlphaFoldDB" id="A0A364RBT1"/>
<evidence type="ECO:0000313" key="1">
    <source>
        <dbReference type="EMBL" id="RAU81734.1"/>
    </source>
</evidence>